<dbReference type="FunFam" id="3.40.50.10140:FF:000007">
    <property type="entry name" value="Disease resistance protein (TIR-NBS-LRR class)"/>
    <property type="match status" value="1"/>
</dbReference>
<dbReference type="AlphaFoldDB" id="D7L8B6"/>
<dbReference type="InterPro" id="IPR032675">
    <property type="entry name" value="LRR_dom_sf"/>
</dbReference>
<dbReference type="Pfam" id="PF00931">
    <property type="entry name" value="NB-ARC"/>
    <property type="match status" value="1"/>
</dbReference>
<dbReference type="Pfam" id="PF01582">
    <property type="entry name" value="TIR"/>
    <property type="match status" value="1"/>
</dbReference>
<dbReference type="Gene3D" id="1.10.8.430">
    <property type="entry name" value="Helical domain of apoptotic protease-activating factors"/>
    <property type="match status" value="1"/>
</dbReference>
<organism evidence="10">
    <name type="scientific">Arabidopsis lyrata subsp. lyrata</name>
    <name type="common">Lyre-leaved rock-cress</name>
    <dbReference type="NCBI Taxonomy" id="81972"/>
    <lineage>
        <taxon>Eukaryota</taxon>
        <taxon>Viridiplantae</taxon>
        <taxon>Streptophyta</taxon>
        <taxon>Embryophyta</taxon>
        <taxon>Tracheophyta</taxon>
        <taxon>Spermatophyta</taxon>
        <taxon>Magnoliopsida</taxon>
        <taxon>eudicotyledons</taxon>
        <taxon>Gunneridae</taxon>
        <taxon>Pentapetalae</taxon>
        <taxon>rosids</taxon>
        <taxon>malvids</taxon>
        <taxon>Brassicales</taxon>
        <taxon>Brassicaceae</taxon>
        <taxon>Camelineae</taxon>
        <taxon>Arabidopsis</taxon>
    </lineage>
</organism>
<dbReference type="Proteomes" id="UP000008694">
    <property type="component" value="Unassembled WGS sequence"/>
</dbReference>
<name>D7L8B6_ARALL</name>
<dbReference type="FunFam" id="3.40.50.300:FF:001002">
    <property type="entry name" value="Disease resistance protein (TIR-NBS-LRR class)"/>
    <property type="match status" value="1"/>
</dbReference>
<dbReference type="Gene3D" id="3.40.50.300">
    <property type="entry name" value="P-loop containing nucleotide triphosphate hydrolases"/>
    <property type="match status" value="1"/>
</dbReference>
<evidence type="ECO:0000259" key="8">
    <source>
        <dbReference type="PROSITE" id="PS50104"/>
    </source>
</evidence>
<gene>
    <name evidence="9" type="ORF">ARALYDRAFT_671770</name>
</gene>
<dbReference type="Pfam" id="PF23282">
    <property type="entry name" value="WHD_ROQ1"/>
    <property type="match status" value="1"/>
</dbReference>
<dbReference type="SMART" id="SM00255">
    <property type="entry name" value="TIR"/>
    <property type="match status" value="1"/>
</dbReference>
<dbReference type="Pfam" id="PF07725">
    <property type="entry name" value="LRR_3"/>
    <property type="match status" value="1"/>
</dbReference>
<keyword evidence="6" id="KW-0520">NAD</keyword>
<dbReference type="SUPFAM" id="SSF52058">
    <property type="entry name" value="L domain-like"/>
    <property type="match status" value="1"/>
</dbReference>
<evidence type="ECO:0000256" key="5">
    <source>
        <dbReference type="ARBA" id="ARBA00022821"/>
    </source>
</evidence>
<dbReference type="SUPFAM" id="SSF52540">
    <property type="entry name" value="P-loop containing nucleoside triphosphate hydrolases"/>
    <property type="match status" value="1"/>
</dbReference>
<keyword evidence="2" id="KW-0433">Leucine-rich repeat</keyword>
<evidence type="ECO:0000256" key="4">
    <source>
        <dbReference type="ARBA" id="ARBA00022801"/>
    </source>
</evidence>
<keyword evidence="10" id="KW-1185">Reference proteome</keyword>
<protein>
    <recommendedName>
        <fullName evidence="1">ADP-ribosyl cyclase/cyclic ADP-ribose hydrolase</fullName>
        <ecNumber evidence="1">3.2.2.6</ecNumber>
    </recommendedName>
</protein>
<dbReference type="InterPro" id="IPR011713">
    <property type="entry name" value="Leu-rich_rpt_3"/>
</dbReference>
<evidence type="ECO:0000313" key="10">
    <source>
        <dbReference type="Proteomes" id="UP000008694"/>
    </source>
</evidence>
<dbReference type="Gene3D" id="3.40.50.10140">
    <property type="entry name" value="Toll/interleukin-1 receptor homology (TIR) domain"/>
    <property type="match status" value="1"/>
</dbReference>
<dbReference type="PROSITE" id="PS50104">
    <property type="entry name" value="TIR"/>
    <property type="match status" value="1"/>
</dbReference>
<dbReference type="InterPro" id="IPR044974">
    <property type="entry name" value="Disease_R_plants"/>
</dbReference>
<evidence type="ECO:0000256" key="3">
    <source>
        <dbReference type="ARBA" id="ARBA00022737"/>
    </source>
</evidence>
<dbReference type="Gene3D" id="3.80.10.10">
    <property type="entry name" value="Ribonuclease Inhibitor"/>
    <property type="match status" value="1"/>
</dbReference>
<dbReference type="InterPro" id="IPR035897">
    <property type="entry name" value="Toll_tir_struct_dom_sf"/>
</dbReference>
<dbReference type="PRINTS" id="PR00364">
    <property type="entry name" value="DISEASERSIST"/>
</dbReference>
<keyword evidence="3" id="KW-0677">Repeat</keyword>
<dbReference type="FunFam" id="1.10.8.430:FF:000002">
    <property type="entry name" value="Disease resistance protein (TIR-NBS-LRR class)"/>
    <property type="match status" value="1"/>
</dbReference>
<dbReference type="InterPro" id="IPR002182">
    <property type="entry name" value="NB-ARC"/>
</dbReference>
<dbReference type="KEGG" id="aly:9318701"/>
<dbReference type="GO" id="GO:0007165">
    <property type="term" value="P:signal transduction"/>
    <property type="evidence" value="ECO:0007669"/>
    <property type="project" value="InterPro"/>
</dbReference>
<evidence type="ECO:0000313" key="9">
    <source>
        <dbReference type="EMBL" id="EFH61006.1"/>
    </source>
</evidence>
<dbReference type="GO" id="GO:0043531">
    <property type="term" value="F:ADP binding"/>
    <property type="evidence" value="ECO:0007669"/>
    <property type="project" value="InterPro"/>
</dbReference>
<dbReference type="SUPFAM" id="SSF52200">
    <property type="entry name" value="Toll/Interleukin receptor TIR domain"/>
    <property type="match status" value="1"/>
</dbReference>
<dbReference type="STRING" id="81972.D7L8B6"/>
<dbReference type="EC" id="3.2.2.6" evidence="1"/>
<dbReference type="HOGENOM" id="CLU_001561_0_1_1"/>
<dbReference type="PANTHER" id="PTHR11017">
    <property type="entry name" value="LEUCINE-RICH REPEAT-CONTAINING PROTEIN"/>
    <property type="match status" value="1"/>
</dbReference>
<reference evidence="10" key="1">
    <citation type="journal article" date="2011" name="Nat. Genet.">
        <title>The Arabidopsis lyrata genome sequence and the basis of rapid genome size change.</title>
        <authorList>
            <person name="Hu T.T."/>
            <person name="Pattyn P."/>
            <person name="Bakker E.G."/>
            <person name="Cao J."/>
            <person name="Cheng J.-F."/>
            <person name="Clark R.M."/>
            <person name="Fahlgren N."/>
            <person name="Fawcett J.A."/>
            <person name="Grimwood J."/>
            <person name="Gundlach H."/>
            <person name="Haberer G."/>
            <person name="Hollister J.D."/>
            <person name="Ossowski S."/>
            <person name="Ottilar R.P."/>
            <person name="Salamov A.A."/>
            <person name="Schneeberger K."/>
            <person name="Spannagl M."/>
            <person name="Wang X."/>
            <person name="Yang L."/>
            <person name="Nasrallah M.E."/>
            <person name="Bergelson J."/>
            <person name="Carrington J.C."/>
            <person name="Gaut B.S."/>
            <person name="Schmutz J."/>
            <person name="Mayer K.F.X."/>
            <person name="Van de Peer Y."/>
            <person name="Grigoriev I.V."/>
            <person name="Nordborg M."/>
            <person name="Weigel D."/>
            <person name="Guo Y.-L."/>
        </authorList>
    </citation>
    <scope>NUCLEOTIDE SEQUENCE [LARGE SCALE GENOMIC DNA]</scope>
    <source>
        <strain evidence="10">cv. MN47</strain>
    </source>
</reference>
<sequence>MATSSCVWVFDVFPSFSGEDVRRTFLSHLLLALDRKLITCFKDSEIQRSQSIGLELVHAIRGSRIAIVVFSKIYASSSWCLNELLEIVKCKEEKGQMVIPIFYALDPSHVRKQTGDFGKAFEMICESKTDELQIQWRRALTDVANIHGYHSENWYNEAHLIEEIANDVLGKLNNVTPSMEFLDFVGIEDHLAKMSLLLCLESEQVRMVGLWGPSGIGKTTIARALFIRISRHFQSSVFIDRAFVSKTMEIFRGANPDDYNMKLHLQENFLSEILNKKDIKVHHLGAVGERLKHKKVLIVLDDLDDQIVLDALVGGTQWFGCGSRILVITKDKHLLRAHGIDRIYKVGPPSHKLALEMFCQYAFRQNSPREGFAELASEVTKGAGNLPLALNVFGLYLRGRDIEDWLDMLPRLRKGPYGKIEKALRVSYDGLGSKEDKAIFCHIACLFNGMEANDIKLLLADSDLEVNIGLKNLIDNSLIHERGSTVHIHCLVQEMGKEIIRTQSNKPREREFLVDSKDIGDVFNDTSGAKKVLGLSLSLAEFDKLHIDKRAFKRMRNLRFLRIYEDSLDLHNQVRLHLPGGLSYFPPKLKLLCWDGYPMRSLPASFRAEHLNVLRMRNSKLEKLWEGVESSAYPEDRVELPSSLRNLNELYMQTCSELVALSAGINLESLYRLDLGGCSRFWGFPYISKNVSFLILNQTAIKEVPWWIENFSRLICLEMRECKRLRYISPKISKLKLLEKVDFSNCEALTSASWLDGPSAVATGGNNIYTKLPVLNFINCFKLDQEALVQQSVFKYLILPGREVPLYFTNRATGSTLAICLLQRSLSQQFFGFRVCIAVDTHEANSFTPRWICCHVTRKDGSSFDSTDCHLAIDLPRQMDNHLVIFDCCFPLNKDIDALAELNYDRVDIEITFTTDSLCKIKGCGVRLSEICSYLDNGLSNVCEADESKHGEEYGDSIAEIRRSRKRVRIMEKSI</sequence>
<evidence type="ECO:0000256" key="7">
    <source>
        <dbReference type="ARBA" id="ARBA00047304"/>
    </source>
</evidence>
<evidence type="ECO:0000256" key="6">
    <source>
        <dbReference type="ARBA" id="ARBA00023027"/>
    </source>
</evidence>
<accession>D7L8B6</accession>
<dbReference type="OrthoDB" id="1047586at2759"/>
<dbReference type="InterPro" id="IPR000157">
    <property type="entry name" value="TIR_dom"/>
</dbReference>
<dbReference type="InterPro" id="IPR058192">
    <property type="entry name" value="WHD_ROQ1-like"/>
</dbReference>
<dbReference type="SUPFAM" id="SSF46785">
    <property type="entry name" value="Winged helix' DNA-binding domain"/>
    <property type="match status" value="1"/>
</dbReference>
<dbReference type="GO" id="GO:0006952">
    <property type="term" value="P:defense response"/>
    <property type="evidence" value="ECO:0007669"/>
    <property type="project" value="UniProtKB-KW"/>
</dbReference>
<dbReference type="eggNOG" id="ENOG502QQ7T">
    <property type="taxonomic scope" value="Eukaryota"/>
</dbReference>
<proteinExistence type="predicted"/>
<dbReference type="PANTHER" id="PTHR11017:SF471">
    <property type="entry name" value="ADP-RIBOSYL CYCLASE_CYCLIC ADP-RIBOSE HYDROLASE"/>
    <property type="match status" value="1"/>
</dbReference>
<dbReference type="InterPro" id="IPR045344">
    <property type="entry name" value="C-JID"/>
</dbReference>
<dbReference type="EMBL" id="GL348715">
    <property type="protein sequence ID" value="EFH61006.1"/>
    <property type="molecule type" value="Genomic_DNA"/>
</dbReference>
<keyword evidence="5" id="KW-0611">Plant defense</keyword>
<dbReference type="Gramene" id="Al_scaffold_0003_967">
    <property type="protein sequence ID" value="Al_scaffold_0003_967"/>
    <property type="gene ID" value="Al_scaffold_0003_967"/>
</dbReference>
<feature type="domain" description="TIR" evidence="8">
    <location>
        <begin position="8"/>
        <end position="172"/>
    </location>
</feature>
<evidence type="ECO:0000256" key="1">
    <source>
        <dbReference type="ARBA" id="ARBA00011982"/>
    </source>
</evidence>
<evidence type="ECO:0000256" key="2">
    <source>
        <dbReference type="ARBA" id="ARBA00022614"/>
    </source>
</evidence>
<dbReference type="Pfam" id="PF20160">
    <property type="entry name" value="C-JID"/>
    <property type="match status" value="1"/>
</dbReference>
<dbReference type="InterPro" id="IPR042197">
    <property type="entry name" value="Apaf_helical"/>
</dbReference>
<dbReference type="InterPro" id="IPR027417">
    <property type="entry name" value="P-loop_NTPase"/>
</dbReference>
<keyword evidence="4" id="KW-0378">Hydrolase</keyword>
<comment type="catalytic activity">
    <reaction evidence="7">
        <text>NAD(+) + H2O = ADP-D-ribose + nicotinamide + H(+)</text>
        <dbReference type="Rhea" id="RHEA:16301"/>
        <dbReference type="ChEBI" id="CHEBI:15377"/>
        <dbReference type="ChEBI" id="CHEBI:15378"/>
        <dbReference type="ChEBI" id="CHEBI:17154"/>
        <dbReference type="ChEBI" id="CHEBI:57540"/>
        <dbReference type="ChEBI" id="CHEBI:57967"/>
        <dbReference type="EC" id="3.2.2.6"/>
    </reaction>
    <physiologicalReaction direction="left-to-right" evidence="7">
        <dbReference type="Rhea" id="RHEA:16302"/>
    </physiologicalReaction>
</comment>
<dbReference type="GO" id="GO:0061809">
    <property type="term" value="F:NAD+ nucleosidase activity, cyclic ADP-ribose generating"/>
    <property type="evidence" value="ECO:0007669"/>
    <property type="project" value="UniProtKB-EC"/>
</dbReference>
<dbReference type="InterPro" id="IPR036390">
    <property type="entry name" value="WH_DNA-bd_sf"/>
</dbReference>